<gene>
    <name evidence="1" type="ORF">HNQ41_000091</name>
</gene>
<name>A0A840QL15_9BACI</name>
<dbReference type="RefSeq" id="WP_184662439.1">
    <property type="nucleotide sequence ID" value="NZ_JACHHB010000001.1"/>
</dbReference>
<comment type="caution">
    <text evidence="1">The sequence shown here is derived from an EMBL/GenBank/DDBJ whole genome shotgun (WGS) entry which is preliminary data.</text>
</comment>
<reference evidence="1 2" key="1">
    <citation type="submission" date="2020-08" db="EMBL/GenBank/DDBJ databases">
        <title>Genomic Encyclopedia of Type Strains, Phase IV (KMG-IV): sequencing the most valuable type-strain genomes for metagenomic binning, comparative biology and taxonomic classification.</title>
        <authorList>
            <person name="Goeker M."/>
        </authorList>
    </citation>
    <scope>NUCLEOTIDE SEQUENCE [LARGE SCALE GENOMIC DNA]</scope>
    <source>
        <strain evidence="1 2">DSM 24696</strain>
    </source>
</reference>
<dbReference type="PANTHER" id="PTHR35586">
    <property type="entry name" value="SLL1691 PROTEIN"/>
    <property type="match status" value="1"/>
</dbReference>
<dbReference type="Proteomes" id="UP000551878">
    <property type="component" value="Unassembled WGS sequence"/>
</dbReference>
<accession>A0A840QL15</accession>
<dbReference type="AlphaFoldDB" id="A0A840QL15"/>
<sequence length="280" mass="33388">MPVDHDRLFKELLTTYFEEFMLLFFPEAYEAIDFQEIRFLPEELYTDVTVGEKYRVDLLAETKLKGEDSLIIIHVEPQSYIQDNFDERMFIYFSRLYETYRRKILPIAIFSYDKIREEPASFEMTFPFTDVLQFHFLTVQLKKKNWRDFIRSENPVAAALLSKMGYNETEKIEVKKEFLRMLVRMNIDAARQTLISGFFETYLQLTPEEEEKLLNEVKKMSNQEGEKVMELMVSYELEGRKKEKVDIAKNMLKKEADENFIAEVTGLSSEEIELLKEEIE</sequence>
<keyword evidence="2" id="KW-1185">Reference proteome</keyword>
<dbReference type="EMBL" id="JACHHB010000001">
    <property type="protein sequence ID" value="MBB5171951.1"/>
    <property type="molecule type" value="Genomic_DNA"/>
</dbReference>
<evidence type="ECO:0000313" key="2">
    <source>
        <dbReference type="Proteomes" id="UP000551878"/>
    </source>
</evidence>
<proteinExistence type="predicted"/>
<protein>
    <recommendedName>
        <fullName evidence="3">Transposase</fullName>
    </recommendedName>
</protein>
<organism evidence="1 2">
    <name type="scientific">Texcoconibacillus texcoconensis</name>
    <dbReference type="NCBI Taxonomy" id="1095777"/>
    <lineage>
        <taxon>Bacteria</taxon>
        <taxon>Bacillati</taxon>
        <taxon>Bacillota</taxon>
        <taxon>Bacilli</taxon>
        <taxon>Bacillales</taxon>
        <taxon>Bacillaceae</taxon>
        <taxon>Texcoconibacillus</taxon>
    </lineage>
</organism>
<dbReference type="PANTHER" id="PTHR35586:SF1">
    <property type="entry name" value="SLL1691 PROTEIN"/>
    <property type="match status" value="1"/>
</dbReference>
<evidence type="ECO:0000313" key="1">
    <source>
        <dbReference type="EMBL" id="MBB5171951.1"/>
    </source>
</evidence>
<evidence type="ECO:0008006" key="3">
    <source>
        <dbReference type="Google" id="ProtNLM"/>
    </source>
</evidence>